<dbReference type="Proteomes" id="UP000027192">
    <property type="component" value="Unassembled WGS sequence"/>
</dbReference>
<dbReference type="EMBL" id="JMIB01000027">
    <property type="protein sequence ID" value="KDM90926.1"/>
    <property type="molecule type" value="Genomic_DNA"/>
</dbReference>
<keyword evidence="1" id="KW-1133">Transmembrane helix</keyword>
<reference evidence="2 3" key="1">
    <citation type="submission" date="2014-04" db="EMBL/GenBank/DDBJ databases">
        <title>Draft genome sequence of Photobacterium halotolerans S2753: a solonamide, ngercheumicin and holomycin producer.</title>
        <authorList>
            <person name="Machado H.R."/>
            <person name="Gram L."/>
        </authorList>
    </citation>
    <scope>NUCLEOTIDE SEQUENCE [LARGE SCALE GENOMIC DNA]</scope>
    <source>
        <strain evidence="2 3">S2753</strain>
    </source>
</reference>
<comment type="caution">
    <text evidence="2">The sequence shown here is derived from an EMBL/GenBank/DDBJ whole genome shotgun (WGS) entry which is preliminary data.</text>
</comment>
<sequence length="265" mass="30806">MESSYASSEISPCSHSTAVSEAVDDSGKGYDKPNETQIQLYRKRMKFNFIIVGNTPLISLILARAYSDMGYRVCIINKYAPSVGFEGIFSNPSFIEFLLNELNIESCPFLDEKSFIKTLLVHSKHKHLIHYYGEKYRVRDFGYDEHYNYFITDQSSKKKTTETDELIYDLIEKRESRLIAYLPRSLKIKQLIGECMIVNHWNQFIKGWATEKDTDSFNFVTQRPNTITLFGGDKVSIDLKSERHAQRLLNQEVKKLLNEINKLKK</sequence>
<organism evidence="2 3">
    <name type="scientific">Photobacterium galatheae</name>
    <dbReference type="NCBI Taxonomy" id="1654360"/>
    <lineage>
        <taxon>Bacteria</taxon>
        <taxon>Pseudomonadati</taxon>
        <taxon>Pseudomonadota</taxon>
        <taxon>Gammaproteobacteria</taxon>
        <taxon>Vibrionales</taxon>
        <taxon>Vibrionaceae</taxon>
        <taxon>Photobacterium</taxon>
    </lineage>
</organism>
<evidence type="ECO:0000256" key="1">
    <source>
        <dbReference type="SAM" id="Phobius"/>
    </source>
</evidence>
<evidence type="ECO:0000313" key="2">
    <source>
        <dbReference type="EMBL" id="KDM90926.1"/>
    </source>
</evidence>
<keyword evidence="3" id="KW-1185">Reference proteome</keyword>
<dbReference type="AlphaFoldDB" id="A0A066RP73"/>
<feature type="transmembrane region" description="Helical" evidence="1">
    <location>
        <begin position="47"/>
        <end position="66"/>
    </location>
</feature>
<accession>A0A066RP73</accession>
<gene>
    <name evidence="2" type="ORF">EA58_14295</name>
</gene>
<proteinExistence type="predicted"/>
<keyword evidence="1" id="KW-0472">Membrane</keyword>
<evidence type="ECO:0000313" key="3">
    <source>
        <dbReference type="Proteomes" id="UP000027192"/>
    </source>
</evidence>
<name>A0A066RP73_9GAMM</name>
<keyword evidence="1" id="KW-0812">Transmembrane</keyword>
<protein>
    <submittedName>
        <fullName evidence="2">Uncharacterized protein</fullName>
    </submittedName>
</protein>